<keyword evidence="4" id="KW-0012">Acyltransferase</keyword>
<evidence type="ECO:0000259" key="6">
    <source>
        <dbReference type="Pfam" id="PF00535"/>
    </source>
</evidence>
<dbReference type="SUPFAM" id="SSF53448">
    <property type="entry name" value="Nucleotide-diphospho-sugar transferases"/>
    <property type="match status" value="1"/>
</dbReference>
<dbReference type="CDD" id="cd05825">
    <property type="entry name" value="LbH_wcaF_like"/>
    <property type="match status" value="1"/>
</dbReference>
<evidence type="ECO:0000256" key="4">
    <source>
        <dbReference type="ARBA" id="ARBA00023315"/>
    </source>
</evidence>
<evidence type="ECO:0000256" key="1">
    <source>
        <dbReference type="ARBA" id="ARBA00007274"/>
    </source>
</evidence>
<evidence type="ECO:0000313" key="7">
    <source>
        <dbReference type="EMBL" id="QOV91088.1"/>
    </source>
</evidence>
<evidence type="ECO:0000313" key="8">
    <source>
        <dbReference type="Proteomes" id="UP000593765"/>
    </source>
</evidence>
<dbReference type="KEGG" id="hbs:IPV69_06945"/>
<evidence type="ECO:0000256" key="3">
    <source>
        <dbReference type="ARBA" id="ARBA00022737"/>
    </source>
</evidence>
<evidence type="ECO:0000256" key="5">
    <source>
        <dbReference type="SAM" id="MobiDB-lite"/>
    </source>
</evidence>
<dbReference type="CDD" id="cd02511">
    <property type="entry name" value="Beta4Glucosyltransferase"/>
    <property type="match status" value="1"/>
</dbReference>
<evidence type="ECO:0000256" key="2">
    <source>
        <dbReference type="ARBA" id="ARBA00022679"/>
    </source>
</evidence>
<dbReference type="PANTHER" id="PTHR23416:SF23">
    <property type="entry name" value="ACETYLTRANSFERASE C18B11.09C-RELATED"/>
    <property type="match status" value="1"/>
</dbReference>
<dbReference type="InterPro" id="IPR011004">
    <property type="entry name" value="Trimer_LpxA-like_sf"/>
</dbReference>
<dbReference type="InterPro" id="IPR001451">
    <property type="entry name" value="Hexapep"/>
</dbReference>
<dbReference type="InterPro" id="IPR018357">
    <property type="entry name" value="Hexapep_transf_CS"/>
</dbReference>
<dbReference type="PANTHER" id="PTHR23416">
    <property type="entry name" value="SIALIC ACID SYNTHASE-RELATED"/>
    <property type="match status" value="1"/>
</dbReference>
<keyword evidence="2" id="KW-0808">Transferase</keyword>
<proteinExistence type="inferred from homology"/>
<dbReference type="Pfam" id="PF00535">
    <property type="entry name" value="Glycos_transf_2"/>
    <property type="match status" value="1"/>
</dbReference>
<reference evidence="7 8" key="1">
    <citation type="submission" date="2020-10" db="EMBL/GenBank/DDBJ databases">
        <title>Wide distribution of Phycisphaera-like planctomycetes from WD2101 soil group in peatlands and genome analysis of the first cultivated representative.</title>
        <authorList>
            <person name="Dedysh S.N."/>
            <person name="Beletsky A.V."/>
            <person name="Ivanova A."/>
            <person name="Kulichevskaya I.S."/>
            <person name="Suzina N.E."/>
            <person name="Philippov D.A."/>
            <person name="Rakitin A.L."/>
            <person name="Mardanov A.V."/>
            <person name="Ravin N.V."/>
        </authorList>
    </citation>
    <scope>NUCLEOTIDE SEQUENCE [LARGE SCALE GENOMIC DNA]</scope>
    <source>
        <strain evidence="7 8">M1803</strain>
    </source>
</reference>
<dbReference type="InterPro" id="IPR051159">
    <property type="entry name" value="Hexapeptide_acetyltransf"/>
</dbReference>
<organism evidence="7 8">
    <name type="scientific">Humisphaera borealis</name>
    <dbReference type="NCBI Taxonomy" id="2807512"/>
    <lineage>
        <taxon>Bacteria</taxon>
        <taxon>Pseudomonadati</taxon>
        <taxon>Planctomycetota</taxon>
        <taxon>Phycisphaerae</taxon>
        <taxon>Tepidisphaerales</taxon>
        <taxon>Tepidisphaeraceae</taxon>
        <taxon>Humisphaera</taxon>
    </lineage>
</organism>
<gene>
    <name evidence="7" type="ORF">IPV69_06945</name>
</gene>
<dbReference type="GO" id="GO:0008374">
    <property type="term" value="F:O-acyltransferase activity"/>
    <property type="evidence" value="ECO:0007669"/>
    <property type="project" value="TreeGrafter"/>
</dbReference>
<dbReference type="SUPFAM" id="SSF51161">
    <property type="entry name" value="Trimeric LpxA-like enzymes"/>
    <property type="match status" value="1"/>
</dbReference>
<dbReference type="Gene3D" id="3.90.550.10">
    <property type="entry name" value="Spore Coat Polysaccharide Biosynthesis Protein SpsA, Chain A"/>
    <property type="match status" value="1"/>
</dbReference>
<dbReference type="Proteomes" id="UP000593765">
    <property type="component" value="Chromosome"/>
</dbReference>
<protein>
    <submittedName>
        <fullName evidence="7">Glycosyltransferase</fullName>
    </submittedName>
</protein>
<dbReference type="Gene3D" id="2.160.10.10">
    <property type="entry name" value="Hexapeptide repeat proteins"/>
    <property type="match status" value="1"/>
</dbReference>
<dbReference type="AlphaFoldDB" id="A0A7M2X016"/>
<dbReference type="RefSeq" id="WP_206294210.1">
    <property type="nucleotide sequence ID" value="NZ_CP063458.1"/>
</dbReference>
<feature type="compositionally biased region" description="Basic and acidic residues" evidence="5">
    <location>
        <begin position="336"/>
        <end position="346"/>
    </location>
</feature>
<dbReference type="InterPro" id="IPR029044">
    <property type="entry name" value="Nucleotide-diphossugar_trans"/>
</dbReference>
<feature type="domain" description="Glycosyltransferase 2-like" evidence="6">
    <location>
        <begin position="19"/>
        <end position="158"/>
    </location>
</feature>
<comment type="similarity">
    <text evidence="1">Belongs to the transferase hexapeptide repeat family.</text>
</comment>
<sequence>MSAEPISTPQVAAFGPPVSVVILTKDEEANIEDCLRSCAWCDDVHVLDSGSKDRTTEIAARLGATVHYHPFTSFGEQRNWAIDNIEHKYDWVFHLDADERFTPDLVEELQSTIAREPDDAGFYVPHKLMFMGRWLRYAEGGYPIYQMRFFHRERMRFRDYGHGQREATDGRIGILHRPYLHFNISKGLDDWIDKHNHYSALEASETFALLSGKPTTSYSAFGNAIERRRFLKSRVYPKLPGTWFGRFVWMYFLRFGFLDGKAGLQYCLLMSSYDLFTSLKLSELQRKAKGNQERLPQPAVTADQIRPSPRATVGSERADKPDNGHPRPTSVVPSVGEREGMSFGQKEESPWSMREKIGRVVWMFVQGTLFRHSFHNWYMLRRMMLRCFGAKVGRNVRVRPTVRVEIPWHLELADDVSVGDFAILYSLGRIRIGRGTTISQYAHLCAGTHDYTKPQFPLICPPITIGQDVWVAADSFIGPNVTVGDHAIVGARATVVRDVPAAQIFGGNPARFLKHRQMSVPVAEQSPAAEPDR</sequence>
<name>A0A7M2X016_9BACT</name>
<accession>A0A7M2X016</accession>
<keyword evidence="3" id="KW-0677">Repeat</keyword>
<keyword evidence="8" id="KW-1185">Reference proteome</keyword>
<dbReference type="Pfam" id="PF00132">
    <property type="entry name" value="Hexapep"/>
    <property type="match status" value="1"/>
</dbReference>
<dbReference type="InterPro" id="IPR001173">
    <property type="entry name" value="Glyco_trans_2-like"/>
</dbReference>
<feature type="compositionally biased region" description="Basic and acidic residues" evidence="5">
    <location>
        <begin position="316"/>
        <end position="325"/>
    </location>
</feature>
<dbReference type="GO" id="GO:0005829">
    <property type="term" value="C:cytosol"/>
    <property type="evidence" value="ECO:0007669"/>
    <property type="project" value="TreeGrafter"/>
</dbReference>
<feature type="region of interest" description="Disordered" evidence="5">
    <location>
        <begin position="289"/>
        <end position="346"/>
    </location>
</feature>
<dbReference type="PROSITE" id="PS00101">
    <property type="entry name" value="HEXAPEP_TRANSFERASES"/>
    <property type="match status" value="1"/>
</dbReference>
<dbReference type="EMBL" id="CP063458">
    <property type="protein sequence ID" value="QOV91088.1"/>
    <property type="molecule type" value="Genomic_DNA"/>
</dbReference>